<name>A0A1Q9DCI0_SYMMI</name>
<comment type="subcellular location">
    <subcellularLocation>
        <location evidence="1">Endomembrane system</location>
        <topology evidence="1">Multi-pass membrane protein</topology>
    </subcellularLocation>
    <subcellularLocation>
        <location evidence="3">Endoplasmic reticulum membrane</location>
    </subcellularLocation>
    <subcellularLocation>
        <location evidence="2">Nucleus envelope</location>
    </subcellularLocation>
</comment>
<evidence type="ECO:0000256" key="5">
    <source>
        <dbReference type="ARBA" id="ARBA00022692"/>
    </source>
</evidence>
<evidence type="ECO:0000256" key="1">
    <source>
        <dbReference type="ARBA" id="ARBA00004127"/>
    </source>
</evidence>
<dbReference type="Proteomes" id="UP000186817">
    <property type="component" value="Unassembled WGS sequence"/>
</dbReference>
<dbReference type="GO" id="GO:0006629">
    <property type="term" value="P:lipid metabolic process"/>
    <property type="evidence" value="ECO:0007669"/>
    <property type="project" value="TreeGrafter"/>
</dbReference>
<keyword evidence="6" id="KW-0256">Endoplasmic reticulum</keyword>
<evidence type="ECO:0000256" key="3">
    <source>
        <dbReference type="ARBA" id="ARBA00004586"/>
    </source>
</evidence>
<reference evidence="10 11" key="1">
    <citation type="submission" date="2016-02" db="EMBL/GenBank/DDBJ databases">
        <title>Genome analysis of coral dinoflagellate symbionts highlights evolutionary adaptations to a symbiotic lifestyle.</title>
        <authorList>
            <person name="Aranda M."/>
            <person name="Li Y."/>
            <person name="Liew Y.J."/>
            <person name="Baumgarten S."/>
            <person name="Simakov O."/>
            <person name="Wilson M."/>
            <person name="Piel J."/>
            <person name="Ashoor H."/>
            <person name="Bougouffa S."/>
            <person name="Bajic V.B."/>
            <person name="Ryu T."/>
            <person name="Ravasi T."/>
            <person name="Bayer T."/>
            <person name="Micklem G."/>
            <person name="Kim H."/>
            <person name="Bhak J."/>
            <person name="Lajeunesse T.C."/>
            <person name="Voolstra C.R."/>
        </authorList>
    </citation>
    <scope>NUCLEOTIDE SEQUENCE [LARGE SCALE GENOMIC DNA]</scope>
    <source>
        <strain evidence="10 11">CCMP2467</strain>
    </source>
</reference>
<evidence type="ECO:0000256" key="7">
    <source>
        <dbReference type="ARBA" id="ARBA00022989"/>
    </source>
</evidence>
<comment type="similarity">
    <text evidence="4">Belongs to the TMEM43 family.</text>
</comment>
<evidence type="ECO:0000313" key="11">
    <source>
        <dbReference type="Proteomes" id="UP000186817"/>
    </source>
</evidence>
<comment type="caution">
    <text evidence="10">The sequence shown here is derived from an EMBL/GenBank/DDBJ whole genome shotgun (WGS) entry which is preliminary data.</text>
</comment>
<sequence length="460" mass="49116">MADDQGGEPSFMAKMSGSFSTMCLGMALFPCALLLIGYNEKSYMCVHKNILYASKRAEVLNCDAQPHWMPDMVAYVSCPIKQESLMPFTPASFGSASLGSSIQFRSVAGAQKAEMFQCVESVRTETQKDKTKIKIYSYHMEWRDSYVDSSTFSQMHQAHLARQHGCPGFLSNPPWPHDVPQRVQSAAAHSVQVGPLTVSKDLIQGGGSGYGGMHPDMSNPISLHSFAHKFKAAHTLTGPPAHGYASITPHNTAVGPTGSYVVTCSAQTIGCMRLSYYKNWDTGASVISAVQGGQTTPIDIPASWGCSADQYDALVGGVQSLQAFSTSLEEANTTATWMLRFVGLCFAWITVWCCFQPISTAADGVGDCLNLIPCVGGCLQDMLEGVVDAVLCVVSCCFGCSCGLLVLGIVWLVMRPLIGGVLLLICAALGIGAYFLAKQNKGDKDSDKGALLATDGDENA</sequence>
<dbReference type="PANTHER" id="PTHR13416:SF2">
    <property type="entry name" value="TRANSMEMBRANE PROTEIN 43"/>
    <property type="match status" value="1"/>
</dbReference>
<proteinExistence type="inferred from homology"/>
<evidence type="ECO:0000313" key="10">
    <source>
        <dbReference type="EMBL" id="OLP92770.1"/>
    </source>
</evidence>
<organism evidence="10 11">
    <name type="scientific">Symbiodinium microadriaticum</name>
    <name type="common">Dinoflagellate</name>
    <name type="synonym">Zooxanthella microadriatica</name>
    <dbReference type="NCBI Taxonomy" id="2951"/>
    <lineage>
        <taxon>Eukaryota</taxon>
        <taxon>Sar</taxon>
        <taxon>Alveolata</taxon>
        <taxon>Dinophyceae</taxon>
        <taxon>Suessiales</taxon>
        <taxon>Symbiodiniaceae</taxon>
        <taxon>Symbiodinium</taxon>
    </lineage>
</organism>
<dbReference type="AlphaFoldDB" id="A0A1Q9DCI0"/>
<dbReference type="InterPro" id="IPR012430">
    <property type="entry name" value="TMEM43_fam"/>
</dbReference>
<dbReference type="OrthoDB" id="414221at2759"/>
<evidence type="ECO:0000256" key="6">
    <source>
        <dbReference type="ARBA" id="ARBA00022824"/>
    </source>
</evidence>
<dbReference type="OMA" id="NTTATWM"/>
<protein>
    <submittedName>
        <fullName evidence="10">Uncharacterized protein</fullName>
    </submittedName>
</protein>
<keyword evidence="11" id="KW-1185">Reference proteome</keyword>
<keyword evidence="5" id="KW-0812">Transmembrane</keyword>
<evidence type="ECO:0000256" key="2">
    <source>
        <dbReference type="ARBA" id="ARBA00004259"/>
    </source>
</evidence>
<evidence type="ECO:0000256" key="8">
    <source>
        <dbReference type="ARBA" id="ARBA00023136"/>
    </source>
</evidence>
<dbReference type="EMBL" id="LSRX01000607">
    <property type="protein sequence ID" value="OLP92770.1"/>
    <property type="molecule type" value="Genomic_DNA"/>
</dbReference>
<keyword evidence="9" id="KW-0539">Nucleus</keyword>
<dbReference type="GO" id="GO:0005789">
    <property type="term" value="C:endoplasmic reticulum membrane"/>
    <property type="evidence" value="ECO:0007669"/>
    <property type="project" value="UniProtKB-SubCell"/>
</dbReference>
<keyword evidence="7" id="KW-1133">Transmembrane helix</keyword>
<dbReference type="Pfam" id="PF07787">
    <property type="entry name" value="TMEM43"/>
    <property type="match status" value="1"/>
</dbReference>
<evidence type="ECO:0000256" key="9">
    <source>
        <dbReference type="ARBA" id="ARBA00023242"/>
    </source>
</evidence>
<gene>
    <name evidence="10" type="ORF">AK812_SmicGene25396</name>
</gene>
<dbReference type="PANTHER" id="PTHR13416">
    <property type="match status" value="1"/>
</dbReference>
<accession>A0A1Q9DCI0</accession>
<dbReference type="GO" id="GO:0005637">
    <property type="term" value="C:nuclear inner membrane"/>
    <property type="evidence" value="ECO:0007669"/>
    <property type="project" value="TreeGrafter"/>
</dbReference>
<evidence type="ECO:0000256" key="4">
    <source>
        <dbReference type="ARBA" id="ARBA00006627"/>
    </source>
</evidence>
<dbReference type="GO" id="GO:0071763">
    <property type="term" value="P:nuclear membrane organization"/>
    <property type="evidence" value="ECO:0007669"/>
    <property type="project" value="TreeGrafter"/>
</dbReference>
<keyword evidence="8" id="KW-0472">Membrane</keyword>